<comment type="subcellular location">
    <subcellularLocation>
        <location evidence="1">Endoplasmic reticulum membrane</location>
        <topology evidence="1">Single-pass type IV membrane protein</topology>
    </subcellularLocation>
    <subcellularLocation>
        <location evidence="2">Golgi apparatus membrane</location>
    </subcellularLocation>
</comment>
<protein>
    <submittedName>
        <fullName evidence="15">Synaptobrevin-type transport protein, putative</fullName>
    </submittedName>
</protein>
<dbReference type="EMBL" id="AAHK01000671">
    <property type="protein sequence ID" value="EAN90094.1"/>
    <property type="molecule type" value="Genomic_DNA"/>
</dbReference>
<dbReference type="SMR" id="Q4DC37"/>
<evidence type="ECO:0000259" key="14">
    <source>
        <dbReference type="PROSITE" id="PS50892"/>
    </source>
</evidence>
<comment type="caution">
    <text evidence="15">The sequence shown here is derived from an EMBL/GenBank/DDBJ whole genome shotgun (WGS) entry which is preliminary data.</text>
</comment>
<gene>
    <name evidence="15" type="ORF">Tc00.1047053511291.100</name>
</gene>
<keyword evidence="8 13" id="KW-1133">Transmembrane helix</keyword>
<dbReference type="STRING" id="353153.Q4DC37"/>
<evidence type="ECO:0000256" key="7">
    <source>
        <dbReference type="ARBA" id="ARBA00022927"/>
    </source>
</evidence>
<dbReference type="Pfam" id="PF00957">
    <property type="entry name" value="Synaptobrevin"/>
    <property type="match status" value="1"/>
</dbReference>
<evidence type="ECO:0000256" key="12">
    <source>
        <dbReference type="PROSITE-ProRule" id="PRU00290"/>
    </source>
</evidence>
<keyword evidence="4" id="KW-0813">Transport</keyword>
<dbReference type="RefSeq" id="XP_811945.1">
    <property type="nucleotide sequence ID" value="XM_806852.1"/>
</dbReference>
<dbReference type="InterPro" id="IPR042855">
    <property type="entry name" value="V_SNARE_CC"/>
</dbReference>
<evidence type="ECO:0000256" key="2">
    <source>
        <dbReference type="ARBA" id="ARBA00004394"/>
    </source>
</evidence>
<dbReference type="GO" id="GO:0015031">
    <property type="term" value="P:protein transport"/>
    <property type="evidence" value="ECO:0007669"/>
    <property type="project" value="UniProtKB-KW"/>
</dbReference>
<dbReference type="GO" id="GO:0006888">
    <property type="term" value="P:endoplasmic reticulum to Golgi vesicle-mediated transport"/>
    <property type="evidence" value="ECO:0007669"/>
    <property type="project" value="InterPro"/>
</dbReference>
<reference evidence="15 16" key="1">
    <citation type="journal article" date="2005" name="Science">
        <title>The genome sequence of Trypanosoma cruzi, etiologic agent of Chagas disease.</title>
        <authorList>
            <person name="El-Sayed N.M."/>
            <person name="Myler P.J."/>
            <person name="Bartholomeu D.C."/>
            <person name="Nilsson D."/>
            <person name="Aggarwal G."/>
            <person name="Tran A.N."/>
            <person name="Ghedin E."/>
            <person name="Worthey E.A."/>
            <person name="Delcher A.L."/>
            <person name="Blandin G."/>
            <person name="Westenberger S.J."/>
            <person name="Caler E."/>
            <person name="Cerqueira G.C."/>
            <person name="Branche C."/>
            <person name="Haas B."/>
            <person name="Anupama A."/>
            <person name="Arner E."/>
            <person name="Aslund L."/>
            <person name="Attipoe P."/>
            <person name="Bontempi E."/>
            <person name="Bringaud F."/>
            <person name="Burton P."/>
            <person name="Cadag E."/>
            <person name="Campbell D.A."/>
            <person name="Carrington M."/>
            <person name="Crabtree J."/>
            <person name="Darban H."/>
            <person name="da Silveira J.F."/>
            <person name="de Jong P."/>
            <person name="Edwards K."/>
            <person name="Englund P.T."/>
            <person name="Fazelina G."/>
            <person name="Feldblyum T."/>
            <person name="Ferella M."/>
            <person name="Frasch A.C."/>
            <person name="Gull K."/>
            <person name="Horn D."/>
            <person name="Hou L."/>
            <person name="Huang Y."/>
            <person name="Kindlund E."/>
            <person name="Klingbeil M."/>
            <person name="Kluge S."/>
            <person name="Koo H."/>
            <person name="Lacerda D."/>
            <person name="Levin M.J."/>
            <person name="Lorenzi H."/>
            <person name="Louie T."/>
            <person name="Machado C.R."/>
            <person name="McCulloch R."/>
            <person name="McKenna A."/>
            <person name="Mizuno Y."/>
            <person name="Mottram J.C."/>
            <person name="Nelson S."/>
            <person name="Ochaya S."/>
            <person name="Osoegawa K."/>
            <person name="Pai G."/>
            <person name="Parsons M."/>
            <person name="Pentony M."/>
            <person name="Pettersson U."/>
            <person name="Pop M."/>
            <person name="Ramirez J.L."/>
            <person name="Rinta J."/>
            <person name="Robertson L."/>
            <person name="Salzberg S.L."/>
            <person name="Sanchez D.O."/>
            <person name="Seyler A."/>
            <person name="Sharma R."/>
            <person name="Shetty J."/>
            <person name="Simpson A.J."/>
            <person name="Sisk E."/>
            <person name="Tammi M.T."/>
            <person name="Tarleton R."/>
            <person name="Teixeira S."/>
            <person name="Van Aken S."/>
            <person name="Vogt C."/>
            <person name="Ward P.N."/>
            <person name="Wickstead B."/>
            <person name="Wortman J."/>
            <person name="White O."/>
            <person name="Fraser C.M."/>
            <person name="Stuart K.D."/>
            <person name="Andersson B."/>
        </authorList>
    </citation>
    <scope>NUCLEOTIDE SEQUENCE [LARGE SCALE GENOMIC DNA]</scope>
    <source>
        <strain evidence="15 16">CL Brener</strain>
    </source>
</reference>
<dbReference type="OMA" id="FRGMASK"/>
<evidence type="ECO:0000256" key="6">
    <source>
        <dbReference type="ARBA" id="ARBA00022824"/>
    </source>
</evidence>
<feature type="domain" description="V-SNARE coiled-coil homology" evidence="14">
    <location>
        <begin position="231"/>
        <end position="291"/>
    </location>
</feature>
<dbReference type="InterPro" id="IPR044565">
    <property type="entry name" value="Sec22"/>
</dbReference>
<feature type="transmembrane region" description="Helical" evidence="13">
    <location>
        <begin position="289"/>
        <end position="311"/>
    </location>
</feature>
<keyword evidence="5 13" id="KW-0812">Transmembrane</keyword>
<dbReference type="InterPro" id="IPR011012">
    <property type="entry name" value="Longin-like_dom_sf"/>
</dbReference>
<dbReference type="Gene3D" id="3.30.450.50">
    <property type="entry name" value="Longin domain"/>
    <property type="match status" value="1"/>
</dbReference>
<accession>Q4DC37</accession>
<dbReference type="GO" id="GO:0006890">
    <property type="term" value="P:retrograde vesicle-mediated transport, Golgi to endoplasmic reticulum"/>
    <property type="evidence" value="ECO:0007669"/>
    <property type="project" value="InterPro"/>
</dbReference>
<dbReference type="Gene3D" id="1.20.5.110">
    <property type="match status" value="1"/>
</dbReference>
<evidence type="ECO:0000256" key="8">
    <source>
        <dbReference type="ARBA" id="ARBA00022989"/>
    </source>
</evidence>
<dbReference type="FunCoup" id="Q4DC37">
    <property type="interactions" value="851"/>
</dbReference>
<evidence type="ECO:0000256" key="3">
    <source>
        <dbReference type="ARBA" id="ARBA00008025"/>
    </source>
</evidence>
<dbReference type="KEGG" id="tcr:511291.100"/>
<dbReference type="eggNOG" id="KOG0862">
    <property type="taxonomic scope" value="Eukaryota"/>
</dbReference>
<evidence type="ECO:0000313" key="16">
    <source>
        <dbReference type="Proteomes" id="UP000002296"/>
    </source>
</evidence>
<evidence type="ECO:0000256" key="13">
    <source>
        <dbReference type="SAM" id="Phobius"/>
    </source>
</evidence>
<evidence type="ECO:0000256" key="10">
    <source>
        <dbReference type="ARBA" id="ARBA00023054"/>
    </source>
</evidence>
<dbReference type="GO" id="GO:0005484">
    <property type="term" value="F:SNAP receptor activity"/>
    <property type="evidence" value="ECO:0007669"/>
    <property type="project" value="InterPro"/>
</dbReference>
<dbReference type="InterPro" id="IPR010908">
    <property type="entry name" value="Longin_dom"/>
</dbReference>
<dbReference type="PANTHER" id="PTHR45837">
    <property type="entry name" value="VESICLE-TRAFFICKING PROTEIN SEC22B"/>
    <property type="match status" value="1"/>
</dbReference>
<dbReference type="SUPFAM" id="SSF58038">
    <property type="entry name" value="SNARE fusion complex"/>
    <property type="match status" value="1"/>
</dbReference>
<dbReference type="PaxDb" id="353153-Q4DC37"/>
<organism evidence="15 16">
    <name type="scientific">Trypanosoma cruzi (strain CL Brener)</name>
    <dbReference type="NCBI Taxonomy" id="353153"/>
    <lineage>
        <taxon>Eukaryota</taxon>
        <taxon>Discoba</taxon>
        <taxon>Euglenozoa</taxon>
        <taxon>Kinetoplastea</taxon>
        <taxon>Metakinetoplastina</taxon>
        <taxon>Trypanosomatida</taxon>
        <taxon>Trypanosomatidae</taxon>
        <taxon>Trypanosoma</taxon>
        <taxon>Schizotrypanum</taxon>
    </lineage>
</organism>
<evidence type="ECO:0000256" key="11">
    <source>
        <dbReference type="ARBA" id="ARBA00023136"/>
    </source>
</evidence>
<keyword evidence="6" id="KW-0256">Endoplasmic reticulum</keyword>
<dbReference type="GeneID" id="3543014"/>
<evidence type="ECO:0000256" key="9">
    <source>
        <dbReference type="ARBA" id="ARBA00023034"/>
    </source>
</evidence>
<evidence type="ECO:0000313" key="15">
    <source>
        <dbReference type="EMBL" id="EAN90094.1"/>
    </source>
</evidence>
<dbReference type="GO" id="GO:0000139">
    <property type="term" value="C:Golgi membrane"/>
    <property type="evidence" value="ECO:0007669"/>
    <property type="project" value="UniProtKB-SubCell"/>
</dbReference>
<dbReference type="Proteomes" id="UP000002296">
    <property type="component" value="Unassembled WGS sequence"/>
</dbReference>
<dbReference type="GO" id="GO:0005789">
    <property type="term" value="C:endoplasmic reticulum membrane"/>
    <property type="evidence" value="ECO:0007669"/>
    <property type="project" value="UniProtKB-SubCell"/>
</dbReference>
<keyword evidence="7" id="KW-0653">Protein transport</keyword>
<dbReference type="FunFam" id="1.20.5.110:FF:000133">
    <property type="entry name" value="Putative synaptobrevin-type transport protein"/>
    <property type="match status" value="1"/>
</dbReference>
<sequence>MIDFFCVASRKGLKQKGQGGNNTGLGAHHRYSSLLLVLLLPSVGDLFFRGMASKGCFIAVLIARTHDHVPLCSYTDENYANSNEIRQQEQRVLERMESPAAATDRTSAKGSYYQSFDHRDCIYFAFQDAATDLTIITVVNKLLLRNSGDVGAMNRLACGLLDLVFSEFLQSYTVSEIAATNVRPFQFIKFDATLQKLIRQVQQDRQGNNVVIGGPGAASQGSGQRRQVNPHYDALRQELTDVHFVMRKNLEDLMTRGEKLETMNQFSAQLVDQSSRFYKKTVHMNRMRLLRLYGPPAVVSLILIIFFYFYLF</sequence>
<keyword evidence="9" id="KW-0333">Golgi apparatus</keyword>
<name>Q4DC37_TRYCC</name>
<comment type="similarity">
    <text evidence="3">Belongs to the synaptobrevin family.</text>
</comment>
<dbReference type="AlphaFoldDB" id="Q4DC37"/>
<evidence type="ECO:0000256" key="1">
    <source>
        <dbReference type="ARBA" id="ARBA00004163"/>
    </source>
</evidence>
<proteinExistence type="inferred from homology"/>
<dbReference type="CDD" id="cd14824">
    <property type="entry name" value="Longin"/>
    <property type="match status" value="1"/>
</dbReference>
<evidence type="ECO:0000256" key="4">
    <source>
        <dbReference type="ARBA" id="ARBA00022448"/>
    </source>
</evidence>
<dbReference type="InParanoid" id="Q4DC37"/>
<dbReference type="PROSITE" id="PS50892">
    <property type="entry name" value="V_SNARE"/>
    <property type="match status" value="1"/>
</dbReference>
<keyword evidence="16" id="KW-1185">Reference proteome</keyword>
<evidence type="ECO:0000256" key="5">
    <source>
        <dbReference type="ARBA" id="ARBA00022692"/>
    </source>
</evidence>
<keyword evidence="10 12" id="KW-0175">Coiled coil</keyword>
<keyword evidence="11 13" id="KW-0472">Membrane</keyword>
<dbReference type="SUPFAM" id="SSF64356">
    <property type="entry name" value="SNARE-like"/>
    <property type="match status" value="1"/>
</dbReference>